<protein>
    <submittedName>
        <fullName evidence="8">GntR family transcriptional regulator</fullName>
    </submittedName>
</protein>
<dbReference type="InterPro" id="IPR050859">
    <property type="entry name" value="Class-I_PLP-dep_aminotransf"/>
</dbReference>
<evidence type="ECO:0000256" key="1">
    <source>
        <dbReference type="ARBA" id="ARBA00001933"/>
    </source>
</evidence>
<evidence type="ECO:0000313" key="8">
    <source>
        <dbReference type="EMBL" id="PSH57771.1"/>
    </source>
</evidence>
<accession>A0A2P7AU95</accession>
<comment type="subunit">
    <text evidence="3">Homodimer.</text>
</comment>
<keyword evidence="5" id="KW-0808">Transferase</keyword>
<dbReference type="InterPro" id="IPR015422">
    <property type="entry name" value="PyrdxlP-dep_Trfase_small"/>
</dbReference>
<dbReference type="Proteomes" id="UP000241158">
    <property type="component" value="Unassembled WGS sequence"/>
</dbReference>
<organism evidence="8 9">
    <name type="scientific">Phyllobacterium endophyticum</name>
    <dbReference type="NCBI Taxonomy" id="1149773"/>
    <lineage>
        <taxon>Bacteria</taxon>
        <taxon>Pseudomonadati</taxon>
        <taxon>Pseudomonadota</taxon>
        <taxon>Alphaproteobacteria</taxon>
        <taxon>Hyphomicrobiales</taxon>
        <taxon>Phyllobacteriaceae</taxon>
        <taxon>Phyllobacterium</taxon>
    </lineage>
</organism>
<gene>
    <name evidence="8" type="ORF">CU100_08620</name>
</gene>
<name>A0A2P7AU95_9HYPH</name>
<dbReference type="InterPro" id="IPR015421">
    <property type="entry name" value="PyrdxlP-dep_Trfase_major"/>
</dbReference>
<evidence type="ECO:0000256" key="2">
    <source>
        <dbReference type="ARBA" id="ARBA00007441"/>
    </source>
</evidence>
<sequence length="411" mass="45278">MSDWDARYSARTGKMRASEVRELLKLLDQPDIISFAGGIPDPALFPKEAIKEAYSAVLDENADAALQYSVSEGYKPLRQWLVQHMAALGVACTIDNIIITTGSQQALDYLGKLFISPGDTILTTWPTYLGALQAFNAYEPRYDRLIPEGGNTTPDAYRTNAQAAGGRVRLAYLTGDFSNPTGETIGRKERVKLVELAHELDIPLIEDAAYRVLRYEGENAPSMLALDIEREGHIDRTRVLYSGSFSKSLTPGLRVGWVCAAQPVIAKLVLIKQAADLHSPTINQMVIHHVAERHFDAQVEKARGHYRQRRDHMLGALARHMPEGVTWTRPEGGMFVWMTLPDGMDGAALLARSVEQIRVAFVPGVAFHADGTGGNTIRLNFSLPNAEAIETGMQRLGGLIGREMDRVRAQG</sequence>
<dbReference type="EMBL" id="PGGN01000002">
    <property type="protein sequence ID" value="PSH57771.1"/>
    <property type="molecule type" value="Genomic_DNA"/>
</dbReference>
<evidence type="ECO:0000256" key="6">
    <source>
        <dbReference type="ARBA" id="ARBA00022898"/>
    </source>
</evidence>
<evidence type="ECO:0000313" key="9">
    <source>
        <dbReference type="Proteomes" id="UP000241158"/>
    </source>
</evidence>
<dbReference type="GO" id="GO:1901605">
    <property type="term" value="P:alpha-amino acid metabolic process"/>
    <property type="evidence" value="ECO:0007669"/>
    <property type="project" value="TreeGrafter"/>
</dbReference>
<reference evidence="9" key="1">
    <citation type="submission" date="2017-11" db="EMBL/GenBank/DDBJ databases">
        <authorList>
            <person name="Kuznetsova I."/>
            <person name="Sazanova A."/>
            <person name="Chirak E."/>
            <person name="Safronova V."/>
            <person name="Willems A."/>
        </authorList>
    </citation>
    <scope>NUCLEOTIDE SEQUENCE [LARGE SCALE GENOMIC DNA]</scope>
    <source>
        <strain evidence="9">PEPV15</strain>
    </source>
</reference>
<dbReference type="GO" id="GO:0030170">
    <property type="term" value="F:pyridoxal phosphate binding"/>
    <property type="evidence" value="ECO:0007669"/>
    <property type="project" value="InterPro"/>
</dbReference>
<evidence type="ECO:0000256" key="4">
    <source>
        <dbReference type="ARBA" id="ARBA00022576"/>
    </source>
</evidence>
<dbReference type="GO" id="GO:0008483">
    <property type="term" value="F:transaminase activity"/>
    <property type="evidence" value="ECO:0007669"/>
    <property type="project" value="UniProtKB-KW"/>
</dbReference>
<dbReference type="Gene3D" id="3.90.1150.10">
    <property type="entry name" value="Aspartate Aminotransferase, domain 1"/>
    <property type="match status" value="1"/>
</dbReference>
<dbReference type="SUPFAM" id="SSF53383">
    <property type="entry name" value="PLP-dependent transferases"/>
    <property type="match status" value="1"/>
</dbReference>
<evidence type="ECO:0000259" key="7">
    <source>
        <dbReference type="Pfam" id="PF00155"/>
    </source>
</evidence>
<comment type="similarity">
    <text evidence="2">Belongs to the class-I pyridoxal-phosphate-dependent aminotransferase family.</text>
</comment>
<comment type="caution">
    <text evidence="8">The sequence shown here is derived from an EMBL/GenBank/DDBJ whole genome shotgun (WGS) entry which is preliminary data.</text>
</comment>
<evidence type="ECO:0000256" key="5">
    <source>
        <dbReference type="ARBA" id="ARBA00022679"/>
    </source>
</evidence>
<dbReference type="FunFam" id="3.40.640.10:FF:000053">
    <property type="entry name" value="Aminotransferase, class I"/>
    <property type="match status" value="1"/>
</dbReference>
<keyword evidence="9" id="KW-1185">Reference proteome</keyword>
<dbReference type="PANTHER" id="PTHR42790:SF19">
    <property type="entry name" value="KYNURENINE_ALPHA-AMINOADIPATE AMINOTRANSFERASE, MITOCHONDRIAL"/>
    <property type="match status" value="1"/>
</dbReference>
<keyword evidence="6" id="KW-0663">Pyridoxal phosphate</keyword>
<dbReference type="PANTHER" id="PTHR42790">
    <property type="entry name" value="AMINOTRANSFERASE"/>
    <property type="match status" value="1"/>
</dbReference>
<dbReference type="Pfam" id="PF00155">
    <property type="entry name" value="Aminotran_1_2"/>
    <property type="match status" value="1"/>
</dbReference>
<dbReference type="InterPro" id="IPR015424">
    <property type="entry name" value="PyrdxlP-dep_Trfase"/>
</dbReference>
<dbReference type="OrthoDB" id="9804020at2"/>
<proteinExistence type="inferred from homology"/>
<dbReference type="RefSeq" id="WP_106716187.1">
    <property type="nucleotide sequence ID" value="NZ_JACHXT010000001.1"/>
</dbReference>
<dbReference type="InterPro" id="IPR004839">
    <property type="entry name" value="Aminotransferase_I/II_large"/>
</dbReference>
<evidence type="ECO:0000256" key="3">
    <source>
        <dbReference type="ARBA" id="ARBA00011738"/>
    </source>
</evidence>
<comment type="cofactor">
    <cofactor evidence="1">
        <name>pyridoxal 5'-phosphate</name>
        <dbReference type="ChEBI" id="CHEBI:597326"/>
    </cofactor>
</comment>
<dbReference type="AlphaFoldDB" id="A0A2P7AU95"/>
<dbReference type="CDD" id="cd00609">
    <property type="entry name" value="AAT_like"/>
    <property type="match status" value="1"/>
</dbReference>
<dbReference type="Gene3D" id="3.40.640.10">
    <property type="entry name" value="Type I PLP-dependent aspartate aminotransferase-like (Major domain)"/>
    <property type="match status" value="1"/>
</dbReference>
<feature type="domain" description="Aminotransferase class I/classII large" evidence="7">
    <location>
        <begin position="50"/>
        <end position="395"/>
    </location>
</feature>
<keyword evidence="4" id="KW-0032">Aminotransferase</keyword>